<gene>
    <name evidence="2" type="ORF">SETTUDRAFT_33161</name>
</gene>
<evidence type="ECO:0000313" key="3">
    <source>
        <dbReference type="Proteomes" id="UP000016935"/>
    </source>
</evidence>
<protein>
    <submittedName>
        <fullName evidence="2">Uncharacterized protein</fullName>
    </submittedName>
</protein>
<sequence>MALHAGLCTASALGVFVLSSGVPAPCHSSSASDCLYANLRGSCYCGISSDNIHIHHSRGGARRSVLVYSKATSAIGGHGMSTMIVIMMPNVPVDTEYIPHRYNTGLLEALHAGVPENTQGIAAAG</sequence>
<dbReference type="GeneID" id="19403737"/>
<dbReference type="HOGENOM" id="CLU_1994018_0_0_1"/>
<reference evidence="2 3" key="2">
    <citation type="journal article" date="2013" name="PLoS Genet.">
        <title>Comparative genome structure, secondary metabolite, and effector coding capacity across Cochliobolus pathogens.</title>
        <authorList>
            <person name="Condon B.J."/>
            <person name="Leng Y."/>
            <person name="Wu D."/>
            <person name="Bushley K.E."/>
            <person name="Ohm R.A."/>
            <person name="Otillar R."/>
            <person name="Martin J."/>
            <person name="Schackwitz W."/>
            <person name="Grimwood J."/>
            <person name="MohdZainudin N."/>
            <person name="Xue C."/>
            <person name="Wang R."/>
            <person name="Manning V.A."/>
            <person name="Dhillon B."/>
            <person name="Tu Z.J."/>
            <person name="Steffenson B.J."/>
            <person name="Salamov A."/>
            <person name="Sun H."/>
            <person name="Lowry S."/>
            <person name="LaButti K."/>
            <person name="Han J."/>
            <person name="Copeland A."/>
            <person name="Lindquist E."/>
            <person name="Barry K."/>
            <person name="Schmutz J."/>
            <person name="Baker S.E."/>
            <person name="Ciuffetti L.M."/>
            <person name="Grigoriev I.V."/>
            <person name="Zhong S."/>
            <person name="Turgeon B.G."/>
        </authorList>
    </citation>
    <scope>NUCLEOTIDE SEQUENCE [LARGE SCALE GENOMIC DNA]</scope>
    <source>
        <strain evidence="3">28A</strain>
    </source>
</reference>
<evidence type="ECO:0000256" key="1">
    <source>
        <dbReference type="SAM" id="SignalP"/>
    </source>
</evidence>
<name>R0IGP3_EXST2</name>
<keyword evidence="3" id="KW-1185">Reference proteome</keyword>
<dbReference type="RefSeq" id="XP_008028109.1">
    <property type="nucleotide sequence ID" value="XM_008029918.1"/>
</dbReference>
<accession>R0IGP3</accession>
<dbReference type="AlphaFoldDB" id="R0IGP3"/>
<feature type="signal peptide" evidence="1">
    <location>
        <begin position="1"/>
        <end position="28"/>
    </location>
</feature>
<reference evidence="2 3" key="1">
    <citation type="journal article" date="2012" name="PLoS Pathog.">
        <title>Diverse lifestyles and strategies of plant pathogenesis encoded in the genomes of eighteen Dothideomycetes fungi.</title>
        <authorList>
            <person name="Ohm R.A."/>
            <person name="Feau N."/>
            <person name="Henrissat B."/>
            <person name="Schoch C.L."/>
            <person name="Horwitz B.A."/>
            <person name="Barry K.W."/>
            <person name="Condon B.J."/>
            <person name="Copeland A.C."/>
            <person name="Dhillon B."/>
            <person name="Glaser F."/>
            <person name="Hesse C.N."/>
            <person name="Kosti I."/>
            <person name="LaButti K."/>
            <person name="Lindquist E.A."/>
            <person name="Lucas S."/>
            <person name="Salamov A.A."/>
            <person name="Bradshaw R.E."/>
            <person name="Ciuffetti L."/>
            <person name="Hamelin R.C."/>
            <person name="Kema G.H.J."/>
            <person name="Lawrence C."/>
            <person name="Scott J.A."/>
            <person name="Spatafora J.W."/>
            <person name="Turgeon B.G."/>
            <person name="de Wit P.J.G.M."/>
            <person name="Zhong S."/>
            <person name="Goodwin S.B."/>
            <person name="Grigoriev I.V."/>
        </authorList>
    </citation>
    <scope>NUCLEOTIDE SEQUENCE [LARGE SCALE GENOMIC DNA]</scope>
    <source>
        <strain evidence="3">28A</strain>
    </source>
</reference>
<dbReference type="EMBL" id="KB908814">
    <property type="protein sequence ID" value="EOA84156.1"/>
    <property type="molecule type" value="Genomic_DNA"/>
</dbReference>
<proteinExistence type="predicted"/>
<keyword evidence="1" id="KW-0732">Signal</keyword>
<organism evidence="2 3">
    <name type="scientific">Exserohilum turcicum (strain 28A)</name>
    <name type="common">Northern leaf blight fungus</name>
    <name type="synonym">Setosphaeria turcica</name>
    <dbReference type="NCBI Taxonomy" id="671987"/>
    <lineage>
        <taxon>Eukaryota</taxon>
        <taxon>Fungi</taxon>
        <taxon>Dikarya</taxon>
        <taxon>Ascomycota</taxon>
        <taxon>Pezizomycotina</taxon>
        <taxon>Dothideomycetes</taxon>
        <taxon>Pleosporomycetidae</taxon>
        <taxon>Pleosporales</taxon>
        <taxon>Pleosporineae</taxon>
        <taxon>Pleosporaceae</taxon>
        <taxon>Exserohilum</taxon>
    </lineage>
</organism>
<feature type="chain" id="PRO_5004352960" evidence="1">
    <location>
        <begin position="29"/>
        <end position="125"/>
    </location>
</feature>
<dbReference type="Proteomes" id="UP000016935">
    <property type="component" value="Unassembled WGS sequence"/>
</dbReference>
<evidence type="ECO:0000313" key="2">
    <source>
        <dbReference type="EMBL" id="EOA84156.1"/>
    </source>
</evidence>